<keyword evidence="5" id="KW-1185">Reference proteome</keyword>
<dbReference type="Gene3D" id="1.10.357.10">
    <property type="entry name" value="Tetracycline Repressor, domain 2"/>
    <property type="match status" value="1"/>
</dbReference>
<dbReference type="AlphaFoldDB" id="Q1G899"/>
<gene>
    <name evidence="4" type="ordered locus">Ldb2062</name>
</gene>
<dbReference type="PATRIC" id="fig|390333.13.peg.1490"/>
<reference evidence="4 5" key="1">
    <citation type="journal article" date="2006" name="Proc. Natl. Acad. Sci. U.S.A.">
        <title>The complete genome sequence of Lactobacillus bulgaricus reveals extensive and ongoing reductive evolution.</title>
        <authorList>
            <person name="van de Guchte M."/>
            <person name="Penaud S."/>
            <person name="Grimaldi C."/>
            <person name="Barbe V."/>
            <person name="Bryson K."/>
            <person name="Nicolas P."/>
            <person name="Robert C."/>
            <person name="Oztas S."/>
            <person name="Mangenot S."/>
            <person name="Couloux A."/>
            <person name="Loux V."/>
            <person name="Dervyn R."/>
            <person name="Bossy R."/>
            <person name="Bolotin A."/>
            <person name="Batto J.-M."/>
            <person name="Walunas T."/>
            <person name="Gibrat J.-F."/>
            <person name="Bessieres P."/>
            <person name="Weissenbach J."/>
            <person name="Ehrlich S.D."/>
            <person name="Maguin E."/>
        </authorList>
    </citation>
    <scope>NUCLEOTIDE SEQUENCE [LARGE SCALE GENOMIC DNA]</scope>
    <source>
        <strain evidence="5">ATCC 11842 / DSM 20081 / BCRC 10696 / JCM 1002 / NBRC 13953 / NCIMB 11778 / NCTC 12712 / WDCM 00102 / Lb 14</strain>
    </source>
</reference>
<dbReference type="SMR" id="Q1G899"/>
<proteinExistence type="predicted"/>
<dbReference type="SUPFAM" id="SSF46689">
    <property type="entry name" value="Homeodomain-like"/>
    <property type="match status" value="1"/>
</dbReference>
<evidence type="ECO:0000256" key="2">
    <source>
        <dbReference type="PROSITE-ProRule" id="PRU00335"/>
    </source>
</evidence>
<dbReference type="GO" id="GO:0003677">
    <property type="term" value="F:DNA binding"/>
    <property type="evidence" value="ECO:0007669"/>
    <property type="project" value="UniProtKB-UniRule"/>
</dbReference>
<evidence type="ECO:0000313" key="4">
    <source>
        <dbReference type="EMBL" id="CAI98800.1"/>
    </source>
</evidence>
<dbReference type="HOGENOM" id="CLU_100170_0_0_9"/>
<dbReference type="Proteomes" id="UP000001259">
    <property type="component" value="Chromosome"/>
</dbReference>
<feature type="domain" description="HTH tetR-type" evidence="3">
    <location>
        <begin position="10"/>
        <end position="70"/>
    </location>
</feature>
<dbReference type="EMBL" id="CR954253">
    <property type="protein sequence ID" value="CAI98800.1"/>
    <property type="molecule type" value="Genomic_DNA"/>
</dbReference>
<name>Q1G899_LACDA</name>
<sequence>MEQMMARRKEIDRERILDIAYKKALTDGIENLTARSIAQTGHFSTQPIYLEFKNMDGLRKEVLKRVSRTLRDEILQKKFIGEPLYDVDLSYLQFARDHRSLFSTIFVNGEFGDDLIRDTLMDLGHTKLREQYQRDLDPELEKWLIALNWIIVNGLAVMLVDGLIDYDQDNFVRIIKRQLESLFDR</sequence>
<dbReference type="InterPro" id="IPR009057">
    <property type="entry name" value="Homeodomain-like_sf"/>
</dbReference>
<evidence type="ECO:0000313" key="5">
    <source>
        <dbReference type="Proteomes" id="UP000001259"/>
    </source>
</evidence>
<dbReference type="SUPFAM" id="SSF48498">
    <property type="entry name" value="Tetracyclin repressor-like, C-terminal domain"/>
    <property type="match status" value="1"/>
</dbReference>
<evidence type="ECO:0000256" key="1">
    <source>
        <dbReference type="ARBA" id="ARBA00023125"/>
    </source>
</evidence>
<evidence type="ECO:0000259" key="3">
    <source>
        <dbReference type="PROSITE" id="PS50977"/>
    </source>
</evidence>
<accession>Q1G899</accession>
<dbReference type="InterPro" id="IPR001647">
    <property type="entry name" value="HTH_TetR"/>
</dbReference>
<dbReference type="PROSITE" id="PS50977">
    <property type="entry name" value="HTH_TETR_2"/>
    <property type="match status" value="1"/>
</dbReference>
<dbReference type="InterPro" id="IPR036271">
    <property type="entry name" value="Tet_transcr_reg_TetR-rel_C_sf"/>
</dbReference>
<organism evidence="4 5">
    <name type="scientific">Lactobacillus delbrueckii subsp. bulgaricus (strain ATCC 11842 / DSM 20081 / BCRC 10696 / JCM 1002 / NBRC 13953 / NCIMB 11778 / NCTC 12712 / WDCM 00102 / Lb 14)</name>
    <dbReference type="NCBI Taxonomy" id="390333"/>
    <lineage>
        <taxon>Bacteria</taxon>
        <taxon>Bacillati</taxon>
        <taxon>Bacillota</taxon>
        <taxon>Bacilli</taxon>
        <taxon>Lactobacillales</taxon>
        <taxon>Lactobacillaceae</taxon>
        <taxon>Lactobacillus</taxon>
    </lineage>
</organism>
<dbReference type="STRING" id="390333.Ldb2062"/>
<dbReference type="KEGG" id="ldb:Ldb2062"/>
<feature type="DNA-binding region" description="H-T-H motif" evidence="2">
    <location>
        <begin position="33"/>
        <end position="52"/>
    </location>
</feature>
<protein>
    <submittedName>
        <fullName evidence="4">Putative transcriptional regulator (TetR family)</fullName>
    </submittedName>
</protein>
<keyword evidence="1 2" id="KW-0238">DNA-binding</keyword>
<dbReference type="eggNOG" id="COG1309">
    <property type="taxonomic scope" value="Bacteria"/>
</dbReference>